<dbReference type="InterPro" id="IPR012674">
    <property type="entry name" value="Calycin"/>
</dbReference>
<sequence>MPPKSSSLTQQLENPQILTLPECIKCSQTLSSEVESYFLRVYILFFCPMSLCSIMNLWLSGVILFASLFLCSSAPTPEECNQLVKPLSFADPSVMIGRMHFIAGYTNHKVSKAILKITDSSWVNIKASPSSNTQVLMIQEDKLGGVCLGSTVRVTIDGDTARASVPNMNSVFHVLPSCNGCLLVSINSTARHVKEFLKIMKIKETFEDDELHVQSLYLLSREFTLTDSDLEHFKKQASCLGFSGEPDFRYNPTNSQSLLNF</sequence>
<dbReference type="PANTHER" id="PTHR11967">
    <property type="entry name" value="ALPHA-1-ACID GLYCOPROTEIN"/>
    <property type="match status" value="1"/>
</dbReference>
<keyword evidence="5" id="KW-0812">Transmembrane</keyword>
<dbReference type="GeneTree" id="ENSGT00400000024810"/>
<dbReference type="SUPFAM" id="SSF50814">
    <property type="entry name" value="Lipocalins"/>
    <property type="match status" value="1"/>
</dbReference>
<keyword evidence="3" id="KW-0732">Signal</keyword>
<proteinExistence type="predicted"/>
<keyword evidence="2" id="KW-0964">Secreted</keyword>
<keyword evidence="5" id="KW-1133">Transmembrane helix</keyword>
<organism evidence="6 7">
    <name type="scientific">Nothobranchius furzeri</name>
    <name type="common">Turquoise killifish</name>
    <dbReference type="NCBI Taxonomy" id="105023"/>
    <lineage>
        <taxon>Eukaryota</taxon>
        <taxon>Metazoa</taxon>
        <taxon>Chordata</taxon>
        <taxon>Craniata</taxon>
        <taxon>Vertebrata</taxon>
        <taxon>Euteleostomi</taxon>
        <taxon>Actinopterygii</taxon>
        <taxon>Neopterygii</taxon>
        <taxon>Teleostei</taxon>
        <taxon>Neoteleostei</taxon>
        <taxon>Acanthomorphata</taxon>
        <taxon>Ovalentaria</taxon>
        <taxon>Atherinomorphae</taxon>
        <taxon>Cyprinodontiformes</taxon>
        <taxon>Nothobranchiidae</taxon>
        <taxon>Nothobranchius</taxon>
    </lineage>
</organism>
<evidence type="ECO:0000256" key="5">
    <source>
        <dbReference type="SAM" id="Phobius"/>
    </source>
</evidence>
<dbReference type="Gene3D" id="2.40.128.20">
    <property type="match status" value="1"/>
</dbReference>
<reference evidence="6" key="2">
    <citation type="submission" date="2025-09" db="UniProtKB">
        <authorList>
            <consortium name="Ensembl"/>
        </authorList>
    </citation>
    <scope>IDENTIFICATION</scope>
</reference>
<keyword evidence="7" id="KW-1185">Reference proteome</keyword>
<evidence type="ECO:0000256" key="2">
    <source>
        <dbReference type="ARBA" id="ARBA00022525"/>
    </source>
</evidence>
<evidence type="ECO:0000256" key="3">
    <source>
        <dbReference type="ARBA" id="ARBA00022729"/>
    </source>
</evidence>
<keyword evidence="5" id="KW-0472">Membrane</keyword>
<reference evidence="6" key="1">
    <citation type="submission" date="2025-08" db="UniProtKB">
        <authorList>
            <consortium name="Ensembl"/>
        </authorList>
    </citation>
    <scope>IDENTIFICATION</scope>
</reference>
<dbReference type="Proteomes" id="UP000694548">
    <property type="component" value="Unassembled WGS sequence"/>
</dbReference>
<name>A0A8C6MDK9_NOTFU</name>
<feature type="transmembrane region" description="Helical" evidence="5">
    <location>
        <begin position="41"/>
        <end position="70"/>
    </location>
</feature>
<dbReference type="GO" id="GO:0005576">
    <property type="term" value="C:extracellular region"/>
    <property type="evidence" value="ECO:0007669"/>
    <property type="project" value="UniProtKB-SubCell"/>
</dbReference>
<dbReference type="Ensembl" id="ENSNFUT00015032518.1">
    <property type="protein sequence ID" value="ENSNFUP00015031119.1"/>
    <property type="gene ID" value="ENSNFUG00015015188.1"/>
</dbReference>
<evidence type="ECO:0000256" key="4">
    <source>
        <dbReference type="ARBA" id="ARBA00023180"/>
    </source>
</evidence>
<accession>A0A8C6MDK9</accession>
<keyword evidence="4" id="KW-0325">Glycoprotein</keyword>
<evidence type="ECO:0000256" key="1">
    <source>
        <dbReference type="ARBA" id="ARBA00004613"/>
    </source>
</evidence>
<protein>
    <submittedName>
        <fullName evidence="6">Uncharacterized protein</fullName>
    </submittedName>
</protein>
<evidence type="ECO:0000313" key="6">
    <source>
        <dbReference type="Ensembl" id="ENSNFUP00015031119.1"/>
    </source>
</evidence>
<dbReference type="AlphaFoldDB" id="A0A8C6MDK9"/>
<comment type="subcellular location">
    <subcellularLocation>
        <location evidence="1">Secreted</location>
    </subcellularLocation>
</comment>
<evidence type="ECO:0000313" key="7">
    <source>
        <dbReference type="Proteomes" id="UP000694548"/>
    </source>
</evidence>
<dbReference type="PANTHER" id="PTHR11967:SF2">
    <property type="entry name" value="ALPHA-1-ACID GLYCOPROTEIN 1"/>
    <property type="match status" value="1"/>
</dbReference>
<dbReference type="CDD" id="cd19415">
    <property type="entry name" value="lipocalin_ApoM_AGP"/>
    <property type="match status" value="1"/>
</dbReference>